<feature type="signal peptide" evidence="4">
    <location>
        <begin position="1"/>
        <end position="15"/>
    </location>
</feature>
<dbReference type="PANTHER" id="PTHR10502">
    <property type="entry name" value="ANNEXIN"/>
    <property type="match status" value="1"/>
</dbReference>
<dbReference type="GO" id="GO:0012506">
    <property type="term" value="C:vesicle membrane"/>
    <property type="evidence" value="ECO:0007669"/>
    <property type="project" value="TreeGrafter"/>
</dbReference>
<organism evidence="5 6">
    <name type="scientific">Caenorhabditis angaria</name>
    <dbReference type="NCBI Taxonomy" id="860376"/>
    <lineage>
        <taxon>Eukaryota</taxon>
        <taxon>Metazoa</taxon>
        <taxon>Ecdysozoa</taxon>
        <taxon>Nematoda</taxon>
        <taxon>Chromadorea</taxon>
        <taxon>Rhabditida</taxon>
        <taxon>Rhabditina</taxon>
        <taxon>Rhabditomorpha</taxon>
        <taxon>Rhabditoidea</taxon>
        <taxon>Rhabditidae</taxon>
        <taxon>Peloderinae</taxon>
        <taxon>Caenorhabditis</taxon>
    </lineage>
</organism>
<proteinExistence type="inferred from homology"/>
<dbReference type="Pfam" id="PF00191">
    <property type="entry name" value="Annexin"/>
    <property type="match status" value="2"/>
</dbReference>
<reference evidence="5" key="1">
    <citation type="submission" date="2022-11" db="EMBL/GenBank/DDBJ databases">
        <authorList>
            <person name="Kikuchi T."/>
        </authorList>
    </citation>
    <scope>NUCLEOTIDE SEQUENCE</scope>
    <source>
        <strain evidence="5">PS1010</strain>
    </source>
</reference>
<dbReference type="GO" id="GO:0005509">
    <property type="term" value="F:calcium ion binding"/>
    <property type="evidence" value="ECO:0007669"/>
    <property type="project" value="InterPro"/>
</dbReference>
<dbReference type="InterPro" id="IPR001464">
    <property type="entry name" value="Annexin"/>
</dbReference>
<dbReference type="Gene3D" id="1.10.220.10">
    <property type="entry name" value="Annexin"/>
    <property type="match status" value="3"/>
</dbReference>
<comment type="caution">
    <text evidence="5">The sequence shown here is derived from an EMBL/GenBank/DDBJ whole genome shotgun (WGS) entry which is preliminary data.</text>
</comment>
<keyword evidence="4" id="KW-0732">Signal</keyword>
<evidence type="ECO:0000256" key="1">
    <source>
        <dbReference type="ARBA" id="ARBA00007831"/>
    </source>
</evidence>
<evidence type="ECO:0000313" key="5">
    <source>
        <dbReference type="EMBL" id="CAI5450599.1"/>
    </source>
</evidence>
<dbReference type="Proteomes" id="UP001152747">
    <property type="component" value="Unassembled WGS sequence"/>
</dbReference>
<keyword evidence="3" id="KW-0041">Annexin</keyword>
<dbReference type="GO" id="GO:0005634">
    <property type="term" value="C:nucleus"/>
    <property type="evidence" value="ECO:0007669"/>
    <property type="project" value="TreeGrafter"/>
</dbReference>
<keyword evidence="2" id="KW-0677">Repeat</keyword>
<dbReference type="GO" id="GO:0005544">
    <property type="term" value="F:calcium-dependent phospholipid binding"/>
    <property type="evidence" value="ECO:0007669"/>
    <property type="project" value="InterPro"/>
</dbReference>
<evidence type="ECO:0000256" key="3">
    <source>
        <dbReference type="ARBA" id="ARBA00023216"/>
    </source>
</evidence>
<evidence type="ECO:0000256" key="4">
    <source>
        <dbReference type="SAM" id="SignalP"/>
    </source>
</evidence>
<comment type="similarity">
    <text evidence="1">Belongs to the annexin family.</text>
</comment>
<name>A0A9P1IUN6_9PELO</name>
<dbReference type="PRINTS" id="PR00196">
    <property type="entry name" value="ANNEXIN"/>
</dbReference>
<dbReference type="PANTHER" id="PTHR10502:SF102">
    <property type="entry name" value="ANNEXIN B11"/>
    <property type="match status" value="1"/>
</dbReference>
<dbReference type="GO" id="GO:0001786">
    <property type="term" value="F:phosphatidylserine binding"/>
    <property type="evidence" value="ECO:0007669"/>
    <property type="project" value="TreeGrafter"/>
</dbReference>
<dbReference type="GO" id="GO:0005886">
    <property type="term" value="C:plasma membrane"/>
    <property type="evidence" value="ECO:0007669"/>
    <property type="project" value="TreeGrafter"/>
</dbReference>
<protein>
    <submittedName>
        <fullName evidence="5">Uncharacterized protein</fullName>
    </submittedName>
</protein>
<dbReference type="EMBL" id="CANHGI010000005">
    <property type="protein sequence ID" value="CAI5450599.1"/>
    <property type="molecule type" value="Genomic_DNA"/>
</dbReference>
<dbReference type="SUPFAM" id="SSF47874">
    <property type="entry name" value="Annexin"/>
    <property type="match status" value="1"/>
</dbReference>
<feature type="chain" id="PRO_5040434903" evidence="4">
    <location>
        <begin position="16"/>
        <end position="835"/>
    </location>
</feature>
<dbReference type="InterPro" id="IPR037104">
    <property type="entry name" value="Annexin_sf"/>
</dbReference>
<evidence type="ECO:0000313" key="6">
    <source>
        <dbReference type="Proteomes" id="UP001152747"/>
    </source>
</evidence>
<evidence type="ECO:0000256" key="2">
    <source>
        <dbReference type="ARBA" id="ARBA00022737"/>
    </source>
</evidence>
<accession>A0A9P1IUN6</accession>
<keyword evidence="6" id="KW-1185">Reference proteome</keyword>
<dbReference type="AlphaFoldDB" id="A0A9P1IUN6"/>
<dbReference type="OrthoDB" id="37886at2759"/>
<dbReference type="SMART" id="SM00335">
    <property type="entry name" value="ANX"/>
    <property type="match status" value="2"/>
</dbReference>
<dbReference type="GO" id="GO:0005737">
    <property type="term" value="C:cytoplasm"/>
    <property type="evidence" value="ECO:0007669"/>
    <property type="project" value="TreeGrafter"/>
</dbReference>
<sequence>MLFLLIFFLFNFISAEIVHFDAEECVKNYIKVMRNNSESQRYFTGDFAIYDWEGNKLADSGFRREELAKIWNGDGEIPIRQYEIITSHGNSIDSKSLFKFNVEIRYLVHTLDVLKIEIEAVQHNNTCLIHAERQKNKYEPKRPYYSSFLINYDQLFARKTDGILQEYMRNLENAEIDSFRNLKRVAELIGKVPTIEKERFFVERSNERNLEFLVALDGKKKIEFDVIINENGNLEIKTEKYSHSQSSNLKWFSSIFIDYKKTFVRIVEELIEKFRNALRTKQLEDQIFSLKNISALELGYYTPFYSIRYYEILNEERRQFEYFNLDENLIEFSFEFEDEKFNLYIKEGFEQVYENIIEKLMSDYKNMMLEFEDPKVSEDNVNNTFNNEFMLCECSKGCMNLTQFKIQLTKPGNIVDFDNGDIIELVSVNHTNGDIEFLKNRKSRFIAKYDFDLKKYRLSADFQCGKDDFFDFTKSEEWYNPDEEDVEWKEDSDSEASRKPLVIFGSGWMFDQKPSIIPYKNFNVTSDVMRLKEALDTNQKSQLINIICHRSQSQREIIASEYNSTYFENLIAILEKKLSGNFKKLIIGLFDPPAIFDAHAIYATTLHKAIRGHRGSTIITEILMTRTNQEIRDIDEGFLNANRKNRKNETLYEFLCHFDSQNLSVIKLLEVERDESLVMNRTKAAEDAMRLIDAFNTSDAERVFTQIFVATNLVQLKLIFKKFHEYSGKTIEEVVKSVFVRAGNFDQFANTVIDITQNQLKYYSDKLEFYMDDLGTMNDELIRTIVGTSERNLQSIREEFDRRHRDESLIEWISNDTSGTFRDALLALVKGNWEQ</sequence>
<dbReference type="InterPro" id="IPR018502">
    <property type="entry name" value="Annexin_repeat"/>
</dbReference>
<gene>
    <name evidence="5" type="ORF">CAMP_LOCUS13236</name>
</gene>
<dbReference type="PROSITE" id="PS51897">
    <property type="entry name" value="ANNEXIN_2"/>
    <property type="match status" value="2"/>
</dbReference>